<sequence length="62" mass="7101">MTSTNQSHGNMNQKNKLDLSNEVRLKKNEEYGLITVSHPNKTNSKKLSMKDVLKKMYDEGGF</sequence>
<feature type="region of interest" description="Disordered" evidence="1">
    <location>
        <begin position="1"/>
        <end position="21"/>
    </location>
</feature>
<dbReference type="AlphaFoldDB" id="A0A3S0R5J1"/>
<accession>A0A3S0R5J1</accession>
<feature type="compositionally biased region" description="Polar residues" evidence="1">
    <location>
        <begin position="1"/>
        <end position="14"/>
    </location>
</feature>
<reference evidence="2 3" key="1">
    <citation type="submission" date="2018-12" db="EMBL/GenBank/DDBJ databases">
        <title>Lysinibacillus antri sp. nov., isolated from a cave soil.</title>
        <authorList>
            <person name="Narsing Rao M.P."/>
            <person name="Zhang H."/>
            <person name="Dong Z.-Y."/>
            <person name="Niu X.-K."/>
            <person name="Zhang K."/>
            <person name="Fang B.-Z."/>
            <person name="Kang Y.-Q."/>
            <person name="Xiao M."/>
            <person name="Li W.-J."/>
        </authorList>
    </citation>
    <scope>NUCLEOTIDE SEQUENCE [LARGE SCALE GENOMIC DNA]</scope>
    <source>
        <strain evidence="2 3">SYSU K30002</strain>
    </source>
</reference>
<protein>
    <submittedName>
        <fullName evidence="2">Uncharacterized protein</fullName>
    </submittedName>
</protein>
<dbReference type="RefSeq" id="WP_126659503.1">
    <property type="nucleotide sequence ID" value="NZ_RYYR01000016.1"/>
</dbReference>
<dbReference type="Proteomes" id="UP000287910">
    <property type="component" value="Unassembled WGS sequence"/>
</dbReference>
<comment type="caution">
    <text evidence="2">The sequence shown here is derived from an EMBL/GenBank/DDBJ whole genome shotgun (WGS) entry which is preliminary data.</text>
</comment>
<gene>
    <name evidence="2" type="ORF">EK386_12460</name>
</gene>
<evidence type="ECO:0000313" key="2">
    <source>
        <dbReference type="EMBL" id="RUL51291.1"/>
    </source>
</evidence>
<evidence type="ECO:0000313" key="3">
    <source>
        <dbReference type="Proteomes" id="UP000287910"/>
    </source>
</evidence>
<organism evidence="2 3">
    <name type="scientific">Lysinibacillus antri</name>
    <dbReference type="NCBI Taxonomy" id="2498145"/>
    <lineage>
        <taxon>Bacteria</taxon>
        <taxon>Bacillati</taxon>
        <taxon>Bacillota</taxon>
        <taxon>Bacilli</taxon>
        <taxon>Bacillales</taxon>
        <taxon>Bacillaceae</taxon>
        <taxon>Lysinibacillus</taxon>
    </lineage>
</organism>
<keyword evidence="3" id="KW-1185">Reference proteome</keyword>
<proteinExistence type="predicted"/>
<evidence type="ECO:0000256" key="1">
    <source>
        <dbReference type="SAM" id="MobiDB-lite"/>
    </source>
</evidence>
<dbReference type="EMBL" id="RYYR01000016">
    <property type="protein sequence ID" value="RUL51291.1"/>
    <property type="molecule type" value="Genomic_DNA"/>
</dbReference>
<name>A0A3S0R5J1_9BACI</name>